<evidence type="ECO:0000256" key="1">
    <source>
        <dbReference type="SAM" id="MobiDB-lite"/>
    </source>
</evidence>
<dbReference type="InterPro" id="IPR036388">
    <property type="entry name" value="WH-like_DNA-bd_sf"/>
</dbReference>
<dbReference type="AlphaFoldDB" id="A0A327JJK6"/>
<dbReference type="GO" id="GO:0097367">
    <property type="term" value="F:carbohydrate derivative binding"/>
    <property type="evidence" value="ECO:0007669"/>
    <property type="project" value="InterPro"/>
</dbReference>
<name>A0A327JJK6_9HYPH</name>
<sequence length="301" mass="33018">MSDTRTGFGDGDGSGADPMAPVTSSLEGRIRAHYEDLPESERRIADLILESPGEVAAYSATELAGLSGGSKAAVTRLVRRLGFANFEEARRAARDGQTWGSPLYLLSREAPADSFGSRVQTQIDQDTRNITLTLETLQSDVFGEIVGAICRARRVFFLGYRNGHYLAGYARQQFLIGRDEVYLLPSPGETLAEEIAGLTPDDILIVLGFRRRVDEMRQAMAAAGKAGAKLLYITDRTAKPSPHATWTIPCAVRGRDVFDRYASAMSLLHFLAVAVFNRLGAKARARLQRIEGLHEDLHDFD</sequence>
<evidence type="ECO:0000259" key="2">
    <source>
        <dbReference type="PROSITE" id="PS51071"/>
    </source>
</evidence>
<dbReference type="Pfam" id="PF01418">
    <property type="entry name" value="HTH_6"/>
    <property type="match status" value="1"/>
</dbReference>
<organism evidence="3 4">
    <name type="scientific">Rhodobium orientis</name>
    <dbReference type="NCBI Taxonomy" id="34017"/>
    <lineage>
        <taxon>Bacteria</taxon>
        <taxon>Pseudomonadati</taxon>
        <taxon>Pseudomonadota</taxon>
        <taxon>Alphaproteobacteria</taxon>
        <taxon>Hyphomicrobiales</taxon>
        <taxon>Rhodobiaceae</taxon>
        <taxon>Rhodobium</taxon>
    </lineage>
</organism>
<accession>A0A327JJK6</accession>
<dbReference type="InterPro" id="IPR000281">
    <property type="entry name" value="HTH_RpiR"/>
</dbReference>
<dbReference type="SUPFAM" id="SSF53697">
    <property type="entry name" value="SIS domain"/>
    <property type="match status" value="1"/>
</dbReference>
<keyword evidence="4" id="KW-1185">Reference proteome</keyword>
<dbReference type="InterPro" id="IPR047640">
    <property type="entry name" value="RpiR-like"/>
</dbReference>
<dbReference type="Proteomes" id="UP000249299">
    <property type="component" value="Unassembled WGS sequence"/>
</dbReference>
<dbReference type="GO" id="GO:1901135">
    <property type="term" value="P:carbohydrate derivative metabolic process"/>
    <property type="evidence" value="ECO:0007669"/>
    <property type="project" value="InterPro"/>
</dbReference>
<proteinExistence type="predicted"/>
<protein>
    <recommendedName>
        <fullName evidence="2">HTH rpiR-type domain-containing protein</fullName>
    </recommendedName>
</protein>
<feature type="domain" description="HTH rpiR-type" evidence="2">
    <location>
        <begin position="24"/>
        <end position="100"/>
    </location>
</feature>
<dbReference type="PANTHER" id="PTHR30514">
    <property type="entry name" value="GLUCOKINASE"/>
    <property type="match status" value="1"/>
</dbReference>
<dbReference type="InterPro" id="IPR046348">
    <property type="entry name" value="SIS_dom_sf"/>
</dbReference>
<dbReference type="EMBL" id="NPEV01000029">
    <property type="protein sequence ID" value="RAI26527.1"/>
    <property type="molecule type" value="Genomic_DNA"/>
</dbReference>
<evidence type="ECO:0000313" key="3">
    <source>
        <dbReference type="EMBL" id="RAI26527.1"/>
    </source>
</evidence>
<gene>
    <name evidence="3" type="ORF">CH339_13755</name>
</gene>
<dbReference type="PROSITE" id="PS51071">
    <property type="entry name" value="HTH_RPIR"/>
    <property type="match status" value="1"/>
</dbReference>
<reference evidence="3 4" key="1">
    <citation type="submission" date="2017-07" db="EMBL/GenBank/DDBJ databases">
        <title>Draft Genome Sequences of Select Purple Nonsulfur Bacteria.</title>
        <authorList>
            <person name="Lasarre B."/>
            <person name="Mckinlay J.B."/>
        </authorList>
    </citation>
    <scope>NUCLEOTIDE SEQUENCE [LARGE SCALE GENOMIC DNA]</scope>
    <source>
        <strain evidence="3 4">DSM 11290</strain>
    </source>
</reference>
<dbReference type="SUPFAM" id="SSF46689">
    <property type="entry name" value="Homeodomain-like"/>
    <property type="match status" value="1"/>
</dbReference>
<feature type="region of interest" description="Disordered" evidence="1">
    <location>
        <begin position="1"/>
        <end position="23"/>
    </location>
</feature>
<dbReference type="GO" id="GO:0003677">
    <property type="term" value="F:DNA binding"/>
    <property type="evidence" value="ECO:0007669"/>
    <property type="project" value="InterPro"/>
</dbReference>
<dbReference type="Gene3D" id="1.10.10.10">
    <property type="entry name" value="Winged helix-like DNA-binding domain superfamily/Winged helix DNA-binding domain"/>
    <property type="match status" value="1"/>
</dbReference>
<dbReference type="InterPro" id="IPR009057">
    <property type="entry name" value="Homeodomain-like_sf"/>
</dbReference>
<dbReference type="OrthoDB" id="3237351at2"/>
<dbReference type="GO" id="GO:0003700">
    <property type="term" value="F:DNA-binding transcription factor activity"/>
    <property type="evidence" value="ECO:0007669"/>
    <property type="project" value="InterPro"/>
</dbReference>
<evidence type="ECO:0000313" key="4">
    <source>
        <dbReference type="Proteomes" id="UP000249299"/>
    </source>
</evidence>
<dbReference type="Gene3D" id="3.40.50.10490">
    <property type="entry name" value="Glucose-6-phosphate isomerase like protein, domain 1"/>
    <property type="match status" value="1"/>
</dbReference>
<dbReference type="RefSeq" id="WP_111434944.1">
    <property type="nucleotide sequence ID" value="NZ_JACIGG010000019.1"/>
</dbReference>
<dbReference type="PANTHER" id="PTHR30514:SF18">
    <property type="entry name" value="RPIR-FAMILY TRANSCRIPTIONAL REGULATOR"/>
    <property type="match status" value="1"/>
</dbReference>
<comment type="caution">
    <text evidence="3">The sequence shown here is derived from an EMBL/GenBank/DDBJ whole genome shotgun (WGS) entry which is preliminary data.</text>
</comment>